<comment type="caution">
    <text evidence="1">The sequence shown here is derived from an EMBL/GenBank/DDBJ whole genome shotgun (WGS) entry which is preliminary data.</text>
</comment>
<protein>
    <recommendedName>
        <fullName evidence="3">Asp/Glu racemase</fullName>
    </recommendedName>
</protein>
<sequence>MKIACLHTHEGNVAMFEQAAAALGLPDGTLHHEVRPELLRAAEDAGGLTPAIADETGAILLELGRDADAVLLTCSTLGQAAATAAPAAPVPILRADGALAERATGAGGAVAVLCALETTVVPTTRLFAEAAARSGARLDIRLVPGAWALFRAGDRDGYLRAIARAADEAYGDGASIVALAQASMTDAAALVTRGPRPLSSPAAGLAAAVERIGAASPQAV</sequence>
<evidence type="ECO:0000313" key="1">
    <source>
        <dbReference type="EMBL" id="MDQ0467842.1"/>
    </source>
</evidence>
<dbReference type="RefSeq" id="WP_307268085.1">
    <property type="nucleotide sequence ID" value="NZ_JAUSVX010000001.1"/>
</dbReference>
<dbReference type="InterPro" id="IPR015942">
    <property type="entry name" value="Asp/Glu/hydantoin_racemase"/>
</dbReference>
<accession>A0ABU0J0P9</accession>
<name>A0ABU0J0P9_9HYPH</name>
<gene>
    <name evidence="1" type="ORF">QO011_000837</name>
</gene>
<evidence type="ECO:0008006" key="3">
    <source>
        <dbReference type="Google" id="ProtNLM"/>
    </source>
</evidence>
<proteinExistence type="predicted"/>
<evidence type="ECO:0000313" key="2">
    <source>
        <dbReference type="Proteomes" id="UP001242480"/>
    </source>
</evidence>
<organism evidence="1 2">
    <name type="scientific">Labrys wisconsinensis</name>
    <dbReference type="NCBI Taxonomy" id="425677"/>
    <lineage>
        <taxon>Bacteria</taxon>
        <taxon>Pseudomonadati</taxon>
        <taxon>Pseudomonadota</taxon>
        <taxon>Alphaproteobacteria</taxon>
        <taxon>Hyphomicrobiales</taxon>
        <taxon>Xanthobacteraceae</taxon>
        <taxon>Labrys</taxon>
    </lineage>
</organism>
<keyword evidence="2" id="KW-1185">Reference proteome</keyword>
<dbReference type="Proteomes" id="UP001242480">
    <property type="component" value="Unassembled WGS sequence"/>
</dbReference>
<dbReference type="Pfam" id="PF01177">
    <property type="entry name" value="Asp_Glu_race"/>
    <property type="match status" value="1"/>
</dbReference>
<reference evidence="1 2" key="1">
    <citation type="submission" date="2023-07" db="EMBL/GenBank/DDBJ databases">
        <title>Genomic Encyclopedia of Type Strains, Phase IV (KMG-IV): sequencing the most valuable type-strain genomes for metagenomic binning, comparative biology and taxonomic classification.</title>
        <authorList>
            <person name="Goeker M."/>
        </authorList>
    </citation>
    <scope>NUCLEOTIDE SEQUENCE [LARGE SCALE GENOMIC DNA]</scope>
    <source>
        <strain evidence="1 2">DSM 19619</strain>
    </source>
</reference>
<dbReference type="EMBL" id="JAUSVX010000001">
    <property type="protein sequence ID" value="MDQ0467842.1"/>
    <property type="molecule type" value="Genomic_DNA"/>
</dbReference>